<dbReference type="EMBL" id="HBUF01621877">
    <property type="protein sequence ID" value="CAG6781219.1"/>
    <property type="molecule type" value="Transcribed_RNA"/>
</dbReference>
<name>A0A8D9B9Q1_9HEMI</name>
<protein>
    <submittedName>
        <fullName evidence="1">Uncharacterized protein</fullName>
    </submittedName>
</protein>
<reference evidence="1" key="1">
    <citation type="submission" date="2021-05" db="EMBL/GenBank/DDBJ databases">
        <authorList>
            <person name="Alioto T."/>
            <person name="Alioto T."/>
            <person name="Gomez Garrido J."/>
        </authorList>
    </citation>
    <scope>NUCLEOTIDE SEQUENCE</scope>
</reference>
<sequence length="108" mass="12678">MSLSILCVIFPNKLCTSLVCDMSSELVLNSTNDNFETRRKCRLMGKTVGTYRQNLGGCVCVWFSKMIRLWREIETVTTIFMSWLKSSLMQDWGLGWFIWFNVRLNTLY</sequence>
<dbReference type="AlphaFoldDB" id="A0A8D9B9Q1"/>
<proteinExistence type="predicted"/>
<accession>A0A8D9B9Q1</accession>
<organism evidence="1">
    <name type="scientific">Cacopsylla melanoneura</name>
    <dbReference type="NCBI Taxonomy" id="428564"/>
    <lineage>
        <taxon>Eukaryota</taxon>
        <taxon>Metazoa</taxon>
        <taxon>Ecdysozoa</taxon>
        <taxon>Arthropoda</taxon>
        <taxon>Hexapoda</taxon>
        <taxon>Insecta</taxon>
        <taxon>Pterygota</taxon>
        <taxon>Neoptera</taxon>
        <taxon>Paraneoptera</taxon>
        <taxon>Hemiptera</taxon>
        <taxon>Sternorrhyncha</taxon>
        <taxon>Psylloidea</taxon>
        <taxon>Psyllidae</taxon>
        <taxon>Psyllinae</taxon>
        <taxon>Cacopsylla</taxon>
    </lineage>
</organism>
<evidence type="ECO:0000313" key="1">
    <source>
        <dbReference type="EMBL" id="CAG6781219.1"/>
    </source>
</evidence>